<dbReference type="OrthoDB" id="187171at2759"/>
<feature type="transmembrane region" description="Helical" evidence="9">
    <location>
        <begin position="181"/>
        <end position="199"/>
    </location>
</feature>
<evidence type="ECO:0000256" key="9">
    <source>
        <dbReference type="SAM" id="Phobius"/>
    </source>
</evidence>
<evidence type="ECO:0000256" key="4">
    <source>
        <dbReference type="ARBA" id="ARBA00022801"/>
    </source>
</evidence>
<feature type="transmembrane region" description="Helical" evidence="9">
    <location>
        <begin position="125"/>
        <end position="143"/>
    </location>
</feature>
<keyword evidence="5 9" id="KW-1133">Transmembrane helix</keyword>
<comment type="similarity">
    <text evidence="2">Belongs to the alkaline ceramidase family.</text>
</comment>
<feature type="binding site" evidence="7">
    <location>
        <position position="27"/>
    </location>
    <ligand>
        <name>Ca(2+)</name>
        <dbReference type="ChEBI" id="CHEBI:29108"/>
    </ligand>
</feature>
<comment type="cofactor">
    <cofactor evidence="8">
        <name>Zn(2+)</name>
        <dbReference type="ChEBI" id="CHEBI:29105"/>
    </cofactor>
</comment>
<feature type="transmembrane region" description="Helical" evidence="9">
    <location>
        <begin position="228"/>
        <end position="250"/>
    </location>
</feature>
<feature type="binding site" evidence="7">
    <location>
        <position position="38"/>
    </location>
    <ligand>
        <name>Ca(2+)</name>
        <dbReference type="ChEBI" id="CHEBI:29108"/>
    </ligand>
</feature>
<evidence type="ECO:0000256" key="3">
    <source>
        <dbReference type="ARBA" id="ARBA00022692"/>
    </source>
</evidence>
<dbReference type="GO" id="GO:0046872">
    <property type="term" value="F:metal ion binding"/>
    <property type="evidence" value="ECO:0007669"/>
    <property type="project" value="UniProtKB-KW"/>
</dbReference>
<keyword evidence="3 9" id="KW-0812">Transmembrane</keyword>
<feature type="binding site" evidence="8">
    <location>
        <position position="227"/>
    </location>
    <ligand>
        <name>Zn(2+)</name>
        <dbReference type="ChEBI" id="CHEBI:29105"/>
        <note>catalytic</note>
    </ligand>
</feature>
<evidence type="ECO:0000313" key="10">
    <source>
        <dbReference type="EMBL" id="VVT46429.1"/>
    </source>
</evidence>
<organism evidence="10 11">
    <name type="scientific">Magnusiomyces paraingens</name>
    <dbReference type="NCBI Taxonomy" id="2606893"/>
    <lineage>
        <taxon>Eukaryota</taxon>
        <taxon>Fungi</taxon>
        <taxon>Dikarya</taxon>
        <taxon>Ascomycota</taxon>
        <taxon>Saccharomycotina</taxon>
        <taxon>Dipodascomycetes</taxon>
        <taxon>Dipodascales</taxon>
        <taxon>Dipodascaceae</taxon>
        <taxon>Magnusiomyces</taxon>
    </lineage>
</organism>
<dbReference type="Pfam" id="PF05875">
    <property type="entry name" value="Ceramidase"/>
    <property type="match status" value="1"/>
</dbReference>
<evidence type="ECO:0000256" key="5">
    <source>
        <dbReference type="ARBA" id="ARBA00022989"/>
    </source>
</evidence>
<keyword evidence="6 9" id="KW-0472">Membrane</keyword>
<feature type="binding site" evidence="8">
    <location>
        <position position="86"/>
    </location>
    <ligand>
        <name>Zn(2+)</name>
        <dbReference type="ChEBI" id="CHEBI:29105"/>
        <note>catalytic</note>
    </ligand>
</feature>
<name>A0A5E8B4K2_9ASCO</name>
<dbReference type="EMBL" id="CABVLU010000001">
    <property type="protein sequence ID" value="VVT46429.1"/>
    <property type="molecule type" value="Genomic_DNA"/>
</dbReference>
<gene>
    <name evidence="10" type="ORF">SAPINGB_P001209</name>
</gene>
<reference evidence="10 11" key="1">
    <citation type="submission" date="2019-09" db="EMBL/GenBank/DDBJ databases">
        <authorList>
            <person name="Brejova B."/>
        </authorList>
    </citation>
    <scope>NUCLEOTIDE SEQUENCE [LARGE SCALE GENOMIC DNA]</scope>
</reference>
<dbReference type="GeneID" id="43580032"/>
<feature type="binding site" evidence="7">
    <location>
        <position position="24"/>
    </location>
    <ligand>
        <name>Ca(2+)</name>
        <dbReference type="ChEBI" id="CHEBI:29108"/>
    </ligand>
</feature>
<comment type="subcellular location">
    <subcellularLocation>
        <location evidence="1">Membrane</location>
        <topology evidence="1">Multi-pass membrane protein</topology>
    </subcellularLocation>
</comment>
<feature type="transmembrane region" description="Helical" evidence="9">
    <location>
        <begin position="43"/>
        <end position="61"/>
    </location>
</feature>
<dbReference type="GO" id="GO:0046513">
    <property type="term" value="P:ceramide biosynthetic process"/>
    <property type="evidence" value="ECO:0007669"/>
    <property type="project" value="TreeGrafter"/>
</dbReference>
<dbReference type="RefSeq" id="XP_031851823.1">
    <property type="nucleotide sequence ID" value="XM_031995932.1"/>
</dbReference>
<evidence type="ECO:0000256" key="6">
    <source>
        <dbReference type="ARBA" id="ARBA00023136"/>
    </source>
</evidence>
<evidence type="ECO:0000256" key="1">
    <source>
        <dbReference type="ARBA" id="ARBA00004141"/>
    </source>
</evidence>
<feature type="transmembrane region" description="Helical" evidence="9">
    <location>
        <begin position="68"/>
        <end position="89"/>
    </location>
</feature>
<dbReference type="GO" id="GO:0005789">
    <property type="term" value="C:endoplasmic reticulum membrane"/>
    <property type="evidence" value="ECO:0007669"/>
    <property type="project" value="TreeGrafter"/>
</dbReference>
<evidence type="ECO:0008006" key="12">
    <source>
        <dbReference type="Google" id="ProtNLM"/>
    </source>
</evidence>
<dbReference type="AlphaFoldDB" id="A0A5E8B4K2"/>
<dbReference type="GO" id="GO:0016811">
    <property type="term" value="F:hydrolase activity, acting on carbon-nitrogen (but not peptide) bonds, in linear amides"/>
    <property type="evidence" value="ECO:0007669"/>
    <property type="project" value="InterPro"/>
</dbReference>
<protein>
    <recommendedName>
        <fullName evidence="12">Alkaline ceramidase</fullName>
    </recommendedName>
</protein>
<keyword evidence="8" id="KW-0862">Zinc</keyword>
<proteinExistence type="inferred from homology"/>
<accession>A0A5E8B4K2</accession>
<evidence type="ECO:0000256" key="7">
    <source>
        <dbReference type="PIRSR" id="PIRSR608901-1"/>
    </source>
</evidence>
<dbReference type="PANTHER" id="PTHR46187:SF3">
    <property type="entry name" value="ALKALINE CERAMIDASE 3"/>
    <property type="match status" value="1"/>
</dbReference>
<evidence type="ECO:0000313" key="11">
    <source>
        <dbReference type="Proteomes" id="UP000398389"/>
    </source>
</evidence>
<keyword evidence="11" id="KW-1185">Reference proteome</keyword>
<keyword evidence="7" id="KW-0106">Calcium</keyword>
<dbReference type="GO" id="GO:0046514">
    <property type="term" value="P:ceramide catabolic process"/>
    <property type="evidence" value="ECO:0007669"/>
    <property type="project" value="TreeGrafter"/>
</dbReference>
<feature type="binding site" evidence="7">
    <location>
        <position position="25"/>
    </location>
    <ligand>
        <name>Ca(2+)</name>
        <dbReference type="ChEBI" id="CHEBI:29108"/>
    </ligand>
</feature>
<dbReference type="InterPro" id="IPR008901">
    <property type="entry name" value="ACER"/>
</dbReference>
<evidence type="ECO:0000256" key="2">
    <source>
        <dbReference type="ARBA" id="ARBA00009780"/>
    </source>
</evidence>
<dbReference type="Proteomes" id="UP000398389">
    <property type="component" value="Unassembled WGS sequence"/>
</dbReference>
<sequence>MKFHIPYPPVPEGGFWGTPTSTIDWCEENYVVSPYIAEAVNTVTNAGFIALALFALLNVYYQKHDKTYIFVAIGFITVGVGSWLFHMSLLYEYQLLDELPMIYATCIPYWVMFSHGKNKSDSLKVAGHITAAAITLTAIYLHYRNPTIHQAAYGILNAVIIFKGVHLAHTEVQDATARKNLNMLLAIGLTSFLSGYALWNIDIHLCDFWRSTRRSIGMPWGFLLEGHGWWHLLTGYGVYYYIVYLEYLGLYINGDNREKDYEFRWSYWILPHVDLTPAARARLENKKHE</sequence>
<keyword evidence="4" id="KW-0378">Hydrolase</keyword>
<evidence type="ECO:0000256" key="8">
    <source>
        <dbReference type="PIRSR" id="PIRSR608901-2"/>
    </source>
</evidence>
<dbReference type="PANTHER" id="PTHR46187">
    <property type="entry name" value="ALKALINE CERAMIDASE 3"/>
    <property type="match status" value="1"/>
</dbReference>
<feature type="binding site" evidence="7">
    <location>
        <position position="29"/>
    </location>
    <ligand>
        <name>Ca(2+)</name>
        <dbReference type="ChEBI" id="CHEBI:29108"/>
    </ligand>
</feature>
<keyword evidence="7" id="KW-0479">Metal-binding</keyword>
<feature type="binding site" evidence="8">
    <location>
        <position position="231"/>
    </location>
    <ligand>
        <name>Zn(2+)</name>
        <dbReference type="ChEBI" id="CHEBI:29105"/>
        <note>catalytic</note>
    </ligand>
</feature>